<accession>A0ABS3J9F1</accession>
<evidence type="ECO:0000313" key="2">
    <source>
        <dbReference type="Proteomes" id="UP000664288"/>
    </source>
</evidence>
<dbReference type="RefSeq" id="WP_207352931.1">
    <property type="nucleotide sequence ID" value="NZ_JAFMPY010000036.1"/>
</dbReference>
<sequence length="81" mass="8837">MTFKRNTTSAPAKPDPKAPVLLAYTVREAKDEGQKNYWTRIGAFFEHEDGDGGTLVLDALPLNGRIVLRVPPKDDAAKGQA</sequence>
<dbReference type="EMBL" id="JAFMPY010000036">
    <property type="protein sequence ID" value="MBO0906299.1"/>
    <property type="molecule type" value="Genomic_DNA"/>
</dbReference>
<name>A0ABS3J9F1_9HYPH</name>
<comment type="caution">
    <text evidence="1">The sequence shown here is derived from an EMBL/GenBank/DDBJ whole genome shotgun (WGS) entry which is preliminary data.</text>
</comment>
<keyword evidence="2" id="KW-1185">Reference proteome</keyword>
<protein>
    <submittedName>
        <fullName evidence="1">Uncharacterized protein</fullName>
    </submittedName>
</protein>
<dbReference type="Proteomes" id="UP000664288">
    <property type="component" value="Unassembled WGS sequence"/>
</dbReference>
<proteinExistence type="predicted"/>
<gene>
    <name evidence="1" type="ORF">J1C47_21830</name>
</gene>
<evidence type="ECO:0000313" key="1">
    <source>
        <dbReference type="EMBL" id="MBO0906299.1"/>
    </source>
</evidence>
<reference evidence="1 2" key="1">
    <citation type="submission" date="2021-03" db="EMBL/GenBank/DDBJ databases">
        <title>Whole genome sequence of Jiella sp. MQZ13P-4.</title>
        <authorList>
            <person name="Tuo L."/>
        </authorList>
    </citation>
    <scope>NUCLEOTIDE SEQUENCE [LARGE SCALE GENOMIC DNA]</scope>
    <source>
        <strain evidence="1 2">MQZ13P-4</strain>
    </source>
</reference>
<organism evidence="1 2">
    <name type="scientific">Jiella sonneratiae</name>
    <dbReference type="NCBI Taxonomy" id="2816856"/>
    <lineage>
        <taxon>Bacteria</taxon>
        <taxon>Pseudomonadati</taxon>
        <taxon>Pseudomonadota</taxon>
        <taxon>Alphaproteobacteria</taxon>
        <taxon>Hyphomicrobiales</taxon>
        <taxon>Aurantimonadaceae</taxon>
        <taxon>Jiella</taxon>
    </lineage>
</organism>